<feature type="region of interest" description="Disordered" evidence="9">
    <location>
        <begin position="1422"/>
        <end position="1471"/>
    </location>
</feature>
<dbReference type="Pfam" id="PF00093">
    <property type="entry name" value="VWC"/>
    <property type="match status" value="1"/>
</dbReference>
<dbReference type="InterPro" id="IPR002919">
    <property type="entry name" value="TIL_dom"/>
</dbReference>
<feature type="compositionally biased region" description="Low complexity" evidence="9">
    <location>
        <begin position="1597"/>
        <end position="1639"/>
    </location>
</feature>
<feature type="domain" description="VWFD" evidence="13">
    <location>
        <begin position="57"/>
        <end position="227"/>
    </location>
</feature>
<dbReference type="Pfam" id="PF23244">
    <property type="entry name" value="VWF"/>
    <property type="match status" value="1"/>
</dbReference>
<feature type="domain" description="VWFD" evidence="13">
    <location>
        <begin position="2132"/>
        <end position="2316"/>
    </location>
</feature>
<dbReference type="SMART" id="SM00214">
    <property type="entry name" value="VWC"/>
    <property type="match status" value="5"/>
</dbReference>
<feature type="domain" description="VWFD" evidence="13">
    <location>
        <begin position="410"/>
        <end position="585"/>
    </location>
</feature>
<feature type="compositionally biased region" description="Low complexity" evidence="9">
    <location>
        <begin position="1806"/>
        <end position="1876"/>
    </location>
</feature>
<gene>
    <name evidence="15" type="primary">LOC117665207</name>
</gene>
<dbReference type="RefSeq" id="XP_060543722.1">
    <property type="nucleotide sequence ID" value="XM_060687739.1"/>
</dbReference>
<feature type="disulfide bond" evidence="8">
    <location>
        <begin position="2755"/>
        <end position="2807"/>
    </location>
</feature>
<keyword evidence="4" id="KW-0677">Repeat</keyword>
<feature type="region of interest" description="Disordered" evidence="9">
    <location>
        <begin position="2321"/>
        <end position="2342"/>
    </location>
</feature>
<dbReference type="SMART" id="SM00041">
    <property type="entry name" value="CT"/>
    <property type="match status" value="1"/>
</dbReference>
<feature type="compositionally biased region" description="Low complexity" evidence="9">
    <location>
        <begin position="1883"/>
        <end position="1897"/>
    </location>
</feature>
<evidence type="ECO:0000313" key="14">
    <source>
        <dbReference type="Proteomes" id="UP001652622"/>
    </source>
</evidence>
<comment type="subcellular location">
    <subcellularLocation>
        <location evidence="1">Secreted</location>
    </subcellularLocation>
</comment>
<comment type="caution">
    <text evidence="8">Lacks conserved residue(s) required for the propagation of feature annotation.</text>
</comment>
<dbReference type="Pfam" id="PF13330">
    <property type="entry name" value="Mucin2_WxxW"/>
    <property type="match status" value="2"/>
</dbReference>
<dbReference type="SUPFAM" id="SSF57567">
    <property type="entry name" value="Serine protease inhibitors"/>
    <property type="match status" value="4"/>
</dbReference>
<dbReference type="PROSITE" id="PS51233">
    <property type="entry name" value="VWFD"/>
    <property type="match status" value="4"/>
</dbReference>
<keyword evidence="6 8" id="KW-1015">Disulfide bond</keyword>
<evidence type="ECO:0000256" key="4">
    <source>
        <dbReference type="ARBA" id="ARBA00022737"/>
    </source>
</evidence>
<evidence type="ECO:0000256" key="6">
    <source>
        <dbReference type="ARBA" id="ARBA00023157"/>
    </source>
</evidence>
<dbReference type="InterPro" id="IPR014853">
    <property type="entry name" value="VWF/SSPO/ZAN-like_Cys-rich_dom"/>
</dbReference>
<feature type="compositionally biased region" description="Low complexity" evidence="9">
    <location>
        <begin position="1422"/>
        <end position="1436"/>
    </location>
</feature>
<dbReference type="Pfam" id="PF25962">
    <property type="entry name" value="TIL_OTOGL_Mucin"/>
    <property type="match status" value="1"/>
</dbReference>
<dbReference type="Pfam" id="PF01826">
    <property type="entry name" value="TIL"/>
    <property type="match status" value="2"/>
</dbReference>
<dbReference type="Pfam" id="PF08742">
    <property type="entry name" value="C8"/>
    <property type="match status" value="4"/>
</dbReference>
<evidence type="ECO:0000313" key="15">
    <source>
        <dbReference type="RefSeq" id="XP_060543722.1"/>
    </source>
</evidence>
<dbReference type="PROSITE" id="PS01225">
    <property type="entry name" value="CTCK_2"/>
    <property type="match status" value="1"/>
</dbReference>
<dbReference type="Proteomes" id="UP001652622">
    <property type="component" value="Unplaced"/>
</dbReference>
<reference evidence="15" key="1">
    <citation type="submission" date="2025-08" db="UniProtKB">
        <authorList>
            <consortium name="RefSeq"/>
        </authorList>
    </citation>
    <scope>IDENTIFICATION</scope>
    <source>
        <tissue evidence="15">Blood</tissue>
    </source>
</reference>
<keyword evidence="7" id="KW-0325">Glycoprotein</keyword>
<dbReference type="InterPro" id="IPR025155">
    <property type="entry name" value="WxxW_domain"/>
</dbReference>
<evidence type="ECO:0000256" key="1">
    <source>
        <dbReference type="ARBA" id="ARBA00004613"/>
    </source>
</evidence>
<evidence type="ECO:0000256" key="9">
    <source>
        <dbReference type="SAM" id="MobiDB-lite"/>
    </source>
</evidence>
<dbReference type="InterPro" id="IPR050780">
    <property type="entry name" value="Mucin_vWF_Thrombospondin_sf"/>
</dbReference>
<feature type="region of interest" description="Disordered" evidence="9">
    <location>
        <begin position="1597"/>
        <end position="1670"/>
    </location>
</feature>
<feature type="signal peptide" evidence="10">
    <location>
        <begin position="1"/>
        <end position="27"/>
    </location>
</feature>
<dbReference type="PANTHER" id="PTHR11339">
    <property type="entry name" value="EXTRACELLULAR MATRIX GLYCOPROTEIN RELATED"/>
    <property type="match status" value="1"/>
</dbReference>
<feature type="compositionally biased region" description="Polar residues" evidence="9">
    <location>
        <begin position="1640"/>
        <end position="1651"/>
    </location>
</feature>
<name>A0ABM3Z5R3_PANGU</name>
<keyword evidence="3 10" id="KW-0732">Signal</keyword>
<evidence type="ECO:0000256" key="2">
    <source>
        <dbReference type="ARBA" id="ARBA00022525"/>
    </source>
</evidence>
<evidence type="ECO:0000256" key="7">
    <source>
        <dbReference type="ARBA" id="ARBA00023180"/>
    </source>
</evidence>
<dbReference type="Gene3D" id="2.10.25.10">
    <property type="entry name" value="Laminin"/>
    <property type="match status" value="4"/>
</dbReference>
<proteinExistence type="predicted"/>
<evidence type="ECO:0000259" key="11">
    <source>
        <dbReference type="PROSITE" id="PS01225"/>
    </source>
</evidence>
<evidence type="ECO:0000259" key="12">
    <source>
        <dbReference type="PROSITE" id="PS50184"/>
    </source>
</evidence>
<dbReference type="PANTHER" id="PTHR11339:SF408">
    <property type="entry name" value="MUCIN-5B"/>
    <property type="match status" value="1"/>
</dbReference>
<dbReference type="InterPro" id="IPR058753">
    <property type="entry name" value="TIL_OTOGL_Mucin"/>
</dbReference>
<dbReference type="InterPro" id="IPR006207">
    <property type="entry name" value="Cys_knot_C"/>
</dbReference>
<feature type="compositionally biased region" description="Low complexity" evidence="9">
    <location>
        <begin position="1652"/>
        <end position="1670"/>
    </location>
</feature>
<feature type="disulfide bond" evidence="8">
    <location>
        <begin position="2740"/>
        <end position="2789"/>
    </location>
</feature>
<dbReference type="InterPro" id="IPR001007">
    <property type="entry name" value="VWF_dom"/>
</dbReference>
<accession>A0ABM3Z5R3</accession>
<feature type="domain" description="CTCK" evidence="11">
    <location>
        <begin position="2720"/>
        <end position="2811"/>
    </location>
</feature>
<dbReference type="InterPro" id="IPR001846">
    <property type="entry name" value="VWF_type-D"/>
</dbReference>
<dbReference type="CDD" id="cd19941">
    <property type="entry name" value="TIL"/>
    <property type="match status" value="3"/>
</dbReference>
<feature type="chain" id="PRO_5046180388" evidence="10">
    <location>
        <begin position="28"/>
        <end position="2811"/>
    </location>
</feature>
<feature type="domain" description="VWFC" evidence="12">
    <location>
        <begin position="2586"/>
        <end position="2651"/>
    </location>
</feature>
<keyword evidence="2" id="KW-0964">Secreted</keyword>
<evidence type="ECO:0000259" key="13">
    <source>
        <dbReference type="PROSITE" id="PS51233"/>
    </source>
</evidence>
<feature type="region of interest" description="Disordered" evidence="9">
    <location>
        <begin position="1806"/>
        <end position="1897"/>
    </location>
</feature>
<protein>
    <submittedName>
        <fullName evidence="15">Mucin-5B-like</fullName>
    </submittedName>
</protein>
<evidence type="ECO:0000256" key="10">
    <source>
        <dbReference type="SAM" id="SignalP"/>
    </source>
</evidence>
<dbReference type="PROSITE" id="PS50184">
    <property type="entry name" value="VWFC_2"/>
    <property type="match status" value="2"/>
</dbReference>
<dbReference type="GeneID" id="117665207"/>
<feature type="domain" description="VWFD" evidence="13">
    <location>
        <begin position="878"/>
        <end position="1049"/>
    </location>
</feature>
<dbReference type="SMART" id="SM00216">
    <property type="entry name" value="VWD"/>
    <property type="match status" value="4"/>
</dbReference>
<feature type="disulfide bond" evidence="8">
    <location>
        <begin position="2751"/>
        <end position="2805"/>
    </location>
</feature>
<dbReference type="PROSITE" id="PS01208">
    <property type="entry name" value="VWFC_1"/>
    <property type="match status" value="1"/>
</dbReference>
<evidence type="ECO:0000256" key="8">
    <source>
        <dbReference type="PROSITE-ProRule" id="PRU00039"/>
    </source>
</evidence>
<dbReference type="InterPro" id="IPR036084">
    <property type="entry name" value="Ser_inhib-like_sf"/>
</dbReference>
<dbReference type="SMART" id="SM00832">
    <property type="entry name" value="C8"/>
    <property type="match status" value="4"/>
</dbReference>
<feature type="domain" description="VWFC" evidence="12">
    <location>
        <begin position="2478"/>
        <end position="2546"/>
    </location>
</feature>
<feature type="compositionally biased region" description="Low complexity" evidence="9">
    <location>
        <begin position="1457"/>
        <end position="1469"/>
    </location>
</feature>
<sequence length="2811" mass="308126">MGCGRGPRIPLWVIILVICCIQQKASSAEDVPERVTIIPTVKKISVISTVHSAHNGQVCSTWGAFHFKTFDGDMYNFPGVCNYIFASHCTEPFEDFNIQIRRQAVGNTSTISSVTVMLAGTDFKMEKDQILVNDKRIQLPYNGPGFEIENFLNYIKVVSKIGLTLMWNKEDSLMLELDKKYANQTCGLCGDFNGIPKYKEFYFENTPITGFQSGNQWKVNDPTEDCEDPIPPPQKNCSDEHDICRKILTGSAFSECNDIVSVNSYIDACVHDLCLCDKVEKFSCLCDTFTEYSRQCAHAGGRPQNWRSPELCPISCSLDMQYQECGSPCANTCTNSERSHVCEDHCVDGCFCPPGTVFDDINGEACIPFEQCSCIYNGESYAPGMTYSAPCRSCVCSGGEWNCTELPCRGICSIEGGSHISTYDEVWYNFHGKCNYILTKICDEETFTVLGDLGPCGFTESETCLKMVVLTINGGETYAAINREGIVIVNGMVTQLPISVANVTMFQPSHSFIVLDTNFGLQLVVQVKPLLQLYIYLDPSFQGRMCGLCGNFNHNQRDDFKTLNGLIEGTAIAFANTWKTQAACDNIKQHFNDPCTVSTENEKYARHWCGLLTDTEGPFAKCHPIVNPKAYHTNCMFDTCACKISEKCMCAALSSYVRACRAKGIELAGWRTNACSKYATCPKSLNYSYEISSCQPTCRSLSEPDITCNIKFVPVDGCTCAPGTYMDDSEICVPANQCPCYYKGTAMLPGEVYHEFGVACTCNQGKLNCYGDGESKQKCTAPMVYFDCRNATTDSKGAGCQKSCQNFDRHCYNSKCVSGCVCPDGLVSDEKGHCIPVEECPCIHNEATYQPGEKIKVDCNTCICKNRMWKCTMETCLSTCAVYGDGHYITFDDKRYIFNGQCEYTLLQDYCGQNSSTQGSFRIISENIPCGTTGTTCSKSIKVFFKNYELILTEEQYKVVKRESGGLIPYRIHQMGIYLMIEIQKGLIVLWDKRTTVFIKLGAEFKGEVCGLCGNYDGNGVNDFTTRSRSVVGDVLEFGNSWKVSPTCPDAKCVKDPCSKNPYRKAWSQKKCSIINSEVFAACHSQVEPTKYYESCVTDACACDTGGDCECFCTAVAAYAKVCSDHGVCVSWRTPSICPMFCDYYNNEGECEWHYKPCGAPCMKTCRNPSGRCAYHLPGLEGCYPQCPGDKPYFSEEEMKCVSVCGCYDAKGNYHQLGETFTTGVVCQSCKCNNEGIISCEHDTKACYCYYEGKRYNYKEVIYNTTDGLGSCITAICGVNGTINREVYKCAGITTKPPFEFTTSSRTESIPTKTTMCVHKVCKWMGWYDFNYPSYDSTNGDYETPENIRAKGHKLCKNPEKVECRAKEFPDETLHSLNQIIICTPTDGLICNNKDQTPPVCYNYEVRFFCCNFEPCGPLTSTTATKTTRGTTPIPSTERKTSPPYIPQSTTPHFIGTTTSTSQPSTLSSVQPASTSCHPKCQWTQWFDDHNPKTSPDGDFERFEDIRARGLVCEHPQDIECQAKDYAHTRNPAPEQNFQCNVKVGLVCNHTEQTKKPYKCVNYQVKFLCCDYSHCQTVTTSGTSKPTSAKNVYISTTSSSSTLPHTISTTSPSTPLVSTSAEVTTGKQTTTTLPTPSSTRQHTLVSTSAEVTTGKQTTTTLPTPPSTRQVTSGIISTASTTSPSTPLVSTNAEVTTGKQTTTTLPTPPSTRQVTSGIISTASTTSPSTPLVSTSAEVTTGKQTTTTLPTPPSTRQVTSGIISTASTTSPSTPLVSTSAEVTTGKQTTTTLPTPPSTRQVTSGIISTASTTSPSTPLVSTNSEVTTGKQTTTTLPTPPSTRQVTSGIISTASTTSPSTPLVSTSAEVTTGKQTTTTLPTPPSTRPVTSGIISTTPTTTQSTTLVSTAVEITTGKQIPTTLSTPLSTLLSTSAGVTTGKQTTTTLPTPLSTVVSTSVGVSTGSTLATTLSRSTPCFCHVSGTPDTLFSPGEVIYNRTDGSGCRFTAICDANCEIKRYPVFCPTTTPHPVTTSGTLPVLSSTTFAPSIKPYTSPIPRTKESIFSTPIPDCPDVDPPRKYNETWMFNNCTKATCEGNNRIVLVPLPQAEKIICATGLEPKKIVDKDGCTERYECECICKGWDHYHFMTFDGTSYTFHGNCTYILVKEIEKKYGNLRILLDNNFCDVAANQSCSRSLIIYYNSMEVRLTSVIHEGVRVNKIFFGNESVPQGFVKDGIVATSTGFIMTIEIAAIDSFVSFNGFTFFIMLPYKLFQDNTEGQCGSCSNDQSDDCRKPNGQKASSCSEMANYWQVPDINKPYCQVEPTTTPPMSTTMPTTPVETTPTPTPTPTPCSFPSPLCQLIISDIFADCHKILSPREFYESCLSETCLASNDSLSCFYIDMYASLCTANGACADWRSKTEGKCPYDCPKDKVYAPCAPIHPRSCENGLEHDQNDHVAERCVCPEGSILFSSHTGLCVPECGCVGPDGSPKQPGSKWKSNCQECTCDPLTISIQCEPQRCPLTTEVCEEEGYIPTPVVNPEDRCCPTIKCVCNTTTCSKVKKTCKPGYHVASVSYDKCCADIKCEPNEHDCLVNGSVYKSGMTVPGKPCEICTCTSVTDPATKRNVVECKPVTCNTDCPMGHEYQVKPGECCGNCIQVACIVIINGTDEILEPEQIKTDNCKQYKCEPRNNTLVLVETKETCPFFDPDCSPDQIELTHNGCCKICKEIPNCKPHKNQTLIRENECVSPETVELTYCEGTCSSSSVYSQKEKAFQHKCNCCQEFKSHKKEVTLTCLNGTTIIYDYLYVDECKCKNAC</sequence>
<dbReference type="Pfam" id="PF00094">
    <property type="entry name" value="VWD"/>
    <property type="match status" value="4"/>
</dbReference>
<organism evidence="14 15">
    <name type="scientific">Pantherophis guttatus</name>
    <name type="common">Corn snake</name>
    <name type="synonym">Elaphe guttata</name>
    <dbReference type="NCBI Taxonomy" id="94885"/>
    <lineage>
        <taxon>Eukaryota</taxon>
        <taxon>Metazoa</taxon>
        <taxon>Chordata</taxon>
        <taxon>Craniata</taxon>
        <taxon>Vertebrata</taxon>
        <taxon>Euteleostomi</taxon>
        <taxon>Lepidosauria</taxon>
        <taxon>Squamata</taxon>
        <taxon>Bifurcata</taxon>
        <taxon>Unidentata</taxon>
        <taxon>Episquamata</taxon>
        <taxon>Toxicofera</taxon>
        <taxon>Serpentes</taxon>
        <taxon>Colubroidea</taxon>
        <taxon>Colubridae</taxon>
        <taxon>Colubrinae</taxon>
        <taxon>Pantherophis</taxon>
    </lineage>
</organism>
<keyword evidence="14" id="KW-1185">Reference proteome</keyword>
<dbReference type="SMART" id="SM00215">
    <property type="entry name" value="VWC_out"/>
    <property type="match status" value="2"/>
</dbReference>
<evidence type="ECO:0000256" key="3">
    <source>
        <dbReference type="ARBA" id="ARBA00022729"/>
    </source>
</evidence>
<dbReference type="PROSITE" id="PS01185">
    <property type="entry name" value="CTCK_1"/>
    <property type="match status" value="1"/>
</dbReference>
<feature type="compositionally biased region" description="Low complexity" evidence="9">
    <location>
        <begin position="2321"/>
        <end position="2338"/>
    </location>
</feature>
<evidence type="ECO:0000256" key="5">
    <source>
        <dbReference type="ARBA" id="ARBA00023008"/>
    </source>
</evidence>
<keyword evidence="5" id="KW-0186">Copper</keyword>